<dbReference type="EMBL" id="CP017599">
    <property type="protein sequence ID" value="AOW99419.1"/>
    <property type="molecule type" value="Genomic_DNA"/>
</dbReference>
<accession>A0A1D8TP44</accession>
<dbReference type="InterPro" id="IPR013517">
    <property type="entry name" value="FG-GAP"/>
</dbReference>
<dbReference type="Proteomes" id="UP000177870">
    <property type="component" value="Chromosome"/>
</dbReference>
<dbReference type="RefSeq" id="WP_070391903.1">
    <property type="nucleotide sequence ID" value="NZ_CP017599.1"/>
</dbReference>
<organism evidence="2 3">
    <name type="scientific">Moorena producens PAL-8-15-08-1</name>
    <dbReference type="NCBI Taxonomy" id="1458985"/>
    <lineage>
        <taxon>Bacteria</taxon>
        <taxon>Bacillati</taxon>
        <taxon>Cyanobacteriota</taxon>
        <taxon>Cyanophyceae</taxon>
        <taxon>Coleofasciculales</taxon>
        <taxon>Coleofasciculaceae</taxon>
        <taxon>Moorena</taxon>
    </lineage>
</organism>
<proteinExistence type="predicted"/>
<dbReference type="OrthoDB" id="502520at2"/>
<dbReference type="AlphaFoldDB" id="A0A1D8TP44"/>
<gene>
    <name evidence="2" type="ORF">BJP34_08070</name>
</gene>
<evidence type="ECO:0000313" key="2">
    <source>
        <dbReference type="EMBL" id="AOW99419.1"/>
    </source>
</evidence>
<dbReference type="KEGG" id="mpro:BJP34_08070"/>
<reference evidence="3" key="1">
    <citation type="submission" date="2016-10" db="EMBL/GenBank/DDBJ databases">
        <title>Comparative genomics uncovers the prolific and rare metabolic potential of the cyanobacterial genus Moorea.</title>
        <authorList>
            <person name="Leao T."/>
            <person name="Castelao G."/>
            <person name="Korobeynikov A."/>
            <person name="Monroe E.A."/>
            <person name="Podell S."/>
            <person name="Glukhov E."/>
            <person name="Allen E."/>
            <person name="Gerwick W.H."/>
            <person name="Gerwick L."/>
        </authorList>
    </citation>
    <scope>NUCLEOTIDE SEQUENCE [LARGE SCALE GENOMIC DNA]</scope>
    <source>
        <strain evidence="3">PAL-8-15-08-1</strain>
    </source>
</reference>
<dbReference type="Pfam" id="PF13517">
    <property type="entry name" value="FG-GAP_3"/>
    <property type="match status" value="1"/>
</dbReference>
<sequence>MGKIIQAEDILQENLNDPNKDQKRYIFENQTGGVDVIINGEVVKKQGVKIDISGINNIDDVINGTEDPPEGVLTFDWKKEYGLPGKYDIGIAYFDEADGESKLTFKVNGQEVGTYVYDLNLIGNNTERPTAEAKTYVPLEGDNSADTLSNEDNPNPIFKNIDLAPGDQIEISALAHSNGQFPPKEEDVRTFELGRIDEIEFTRAPSVDLFWHNPESAENQTVEFWTLTEQYTEDEQTKLMKDQHFIKDSPQKLVPDNAGLEAYGVIDLGDGNRSPLWRDNVTGAVSVWKMKGSEFEKEIIIDSLPGGPKLDWEIRGTGDVNRDGAEEIFWYNTSTGDIGVWEIDENGLQNAKNITKTNGEKMIEAPNKPWKLVAAGDMDNDGDADAIWQHKQDKTFAYWELEGTVFQKEVELKFDQGDGPWEFRGAYDTYGDGFNDFYFLSGDGETAIWMIDENPLNGNIVREDIVLMDTFEDTNFSFYV</sequence>
<keyword evidence="1" id="KW-0732">Signal</keyword>
<evidence type="ECO:0000313" key="3">
    <source>
        <dbReference type="Proteomes" id="UP000177870"/>
    </source>
</evidence>
<dbReference type="STRING" id="1458985.BJP34_08070"/>
<evidence type="ECO:0000256" key="1">
    <source>
        <dbReference type="ARBA" id="ARBA00022729"/>
    </source>
</evidence>
<dbReference type="PANTHER" id="PTHR46580:SF2">
    <property type="entry name" value="MAM DOMAIN-CONTAINING PROTEIN"/>
    <property type="match status" value="1"/>
</dbReference>
<name>A0A1D8TP44_9CYAN</name>
<dbReference type="InterPro" id="IPR028994">
    <property type="entry name" value="Integrin_alpha_N"/>
</dbReference>
<dbReference type="SUPFAM" id="SSF69318">
    <property type="entry name" value="Integrin alpha N-terminal domain"/>
    <property type="match status" value="1"/>
</dbReference>
<protein>
    <recommendedName>
        <fullName evidence="4">VCBS repeat-containing protein</fullName>
    </recommendedName>
</protein>
<dbReference type="PANTHER" id="PTHR46580">
    <property type="entry name" value="SENSOR KINASE-RELATED"/>
    <property type="match status" value="1"/>
</dbReference>
<evidence type="ECO:0008006" key="4">
    <source>
        <dbReference type="Google" id="ProtNLM"/>
    </source>
</evidence>
<dbReference type="Gene3D" id="2.130.10.130">
    <property type="entry name" value="Integrin alpha, N-terminal"/>
    <property type="match status" value="1"/>
</dbReference>